<organism evidence="2 3">
    <name type="scientific">Rhodotorula graminis (strain WP1)</name>
    <dbReference type="NCBI Taxonomy" id="578459"/>
    <lineage>
        <taxon>Eukaryota</taxon>
        <taxon>Fungi</taxon>
        <taxon>Dikarya</taxon>
        <taxon>Basidiomycota</taxon>
        <taxon>Pucciniomycotina</taxon>
        <taxon>Microbotryomycetes</taxon>
        <taxon>Sporidiobolales</taxon>
        <taxon>Sporidiobolaceae</taxon>
        <taxon>Rhodotorula</taxon>
    </lineage>
</organism>
<dbReference type="OrthoDB" id="1476984at2759"/>
<evidence type="ECO:0000313" key="2">
    <source>
        <dbReference type="EMBL" id="KPV76092.1"/>
    </source>
</evidence>
<sequence>MSARRATRDQLDQLSAFSTCEVADALVKLKHPSGGYIPDLDRFSGSEGTVLVGEVFTVELVDGQDTESPKLDGHFVDLAEPDSVLFISTPAHSKSASLGGLLATALQKKGVRGVVTSGRCRDLAELRDLDFLVFARGHSILGQSPYTRPSRVQVPLEIHPQPAAATPFEPTFPPTTVYPGDIVLADLDGVVVVRPEAIDEVVRLAVAGREVDERCREDLLQGAGVKETFAKHRGK</sequence>
<keyword evidence="1" id="KW-0460">Magnesium</keyword>
<dbReference type="CDD" id="cd16841">
    <property type="entry name" value="RraA_family"/>
    <property type="match status" value="1"/>
</dbReference>
<keyword evidence="1" id="KW-0479">Metal-binding</keyword>
<feature type="binding site" evidence="1">
    <location>
        <position position="121"/>
    </location>
    <ligand>
        <name>substrate</name>
    </ligand>
</feature>
<dbReference type="EMBL" id="KQ474077">
    <property type="protein sequence ID" value="KPV76092.1"/>
    <property type="molecule type" value="Genomic_DNA"/>
</dbReference>
<dbReference type="GeneID" id="28977110"/>
<dbReference type="GO" id="GO:0046872">
    <property type="term" value="F:metal ion binding"/>
    <property type="evidence" value="ECO:0007669"/>
    <property type="project" value="UniProtKB-KW"/>
</dbReference>
<accession>A0A194S677</accession>
<dbReference type="GO" id="GO:0047443">
    <property type="term" value="F:4-hydroxy-4-methyl-2-oxoglutarate aldolase activity"/>
    <property type="evidence" value="ECO:0007669"/>
    <property type="project" value="TreeGrafter"/>
</dbReference>
<dbReference type="Proteomes" id="UP000053890">
    <property type="component" value="Unassembled WGS sequence"/>
</dbReference>
<dbReference type="AlphaFoldDB" id="A0A194S677"/>
<comment type="cofactor">
    <cofactor evidence="1">
        <name>Mg(2+)</name>
        <dbReference type="ChEBI" id="CHEBI:18420"/>
    </cofactor>
</comment>
<dbReference type="STRING" id="578459.A0A194S677"/>
<dbReference type="OMA" id="FTVRCPP"/>
<dbReference type="Pfam" id="PF03737">
    <property type="entry name" value="RraA-like"/>
    <property type="match status" value="1"/>
</dbReference>
<reference evidence="2 3" key="1">
    <citation type="journal article" date="2015" name="Front. Microbiol.">
        <title>Genome sequence of the plant growth promoting endophytic yeast Rhodotorula graminis WP1.</title>
        <authorList>
            <person name="Firrincieli A."/>
            <person name="Otillar R."/>
            <person name="Salamov A."/>
            <person name="Schmutz J."/>
            <person name="Khan Z."/>
            <person name="Redman R.S."/>
            <person name="Fleck N.D."/>
            <person name="Lindquist E."/>
            <person name="Grigoriev I.V."/>
            <person name="Doty S.L."/>
        </authorList>
    </citation>
    <scope>NUCLEOTIDE SEQUENCE [LARGE SCALE GENOMIC DNA]</scope>
    <source>
        <strain evidence="2 3">WP1</strain>
    </source>
</reference>
<keyword evidence="3" id="KW-1185">Reference proteome</keyword>
<dbReference type="PANTHER" id="PTHR33254:SF4">
    <property type="entry name" value="4-HYDROXY-4-METHYL-2-OXOGLUTARATE ALDOLASE 3-RELATED"/>
    <property type="match status" value="1"/>
</dbReference>
<dbReference type="InterPro" id="IPR036704">
    <property type="entry name" value="RraA/RraA-like_sf"/>
</dbReference>
<dbReference type="SUPFAM" id="SSF89562">
    <property type="entry name" value="RraA-like"/>
    <property type="match status" value="1"/>
</dbReference>
<name>A0A194S677_RHOGW</name>
<protein>
    <recommendedName>
        <fullName evidence="4">RraA-like protein</fullName>
    </recommendedName>
</protein>
<dbReference type="RefSeq" id="XP_018272141.1">
    <property type="nucleotide sequence ID" value="XM_018416662.1"/>
</dbReference>
<gene>
    <name evidence="2" type="ORF">RHOBADRAFT_53083</name>
</gene>
<proteinExistence type="predicted"/>
<dbReference type="GO" id="GO:0008948">
    <property type="term" value="F:oxaloacetate decarboxylase activity"/>
    <property type="evidence" value="ECO:0007669"/>
    <property type="project" value="TreeGrafter"/>
</dbReference>
<dbReference type="Gene3D" id="3.50.30.40">
    <property type="entry name" value="Ribonuclease E inhibitor RraA/RraA-like"/>
    <property type="match status" value="1"/>
</dbReference>
<dbReference type="PANTHER" id="PTHR33254">
    <property type="entry name" value="4-HYDROXY-4-METHYL-2-OXOGLUTARATE ALDOLASE 3-RELATED"/>
    <property type="match status" value="1"/>
</dbReference>
<feature type="binding site" evidence="1">
    <location>
        <position position="122"/>
    </location>
    <ligand>
        <name>Mg(2+)</name>
        <dbReference type="ChEBI" id="CHEBI:18420"/>
    </ligand>
</feature>
<feature type="binding site" evidence="1">
    <location>
        <begin position="99"/>
        <end position="102"/>
    </location>
    <ligand>
        <name>substrate</name>
    </ligand>
</feature>
<evidence type="ECO:0000313" key="3">
    <source>
        <dbReference type="Proteomes" id="UP000053890"/>
    </source>
</evidence>
<evidence type="ECO:0000256" key="1">
    <source>
        <dbReference type="PIRSR" id="PIRSR605493-1"/>
    </source>
</evidence>
<dbReference type="InterPro" id="IPR005493">
    <property type="entry name" value="RraA/RraA-like"/>
</dbReference>
<evidence type="ECO:0008006" key="4">
    <source>
        <dbReference type="Google" id="ProtNLM"/>
    </source>
</evidence>